<dbReference type="Gene3D" id="1.10.8.1050">
    <property type="entry name" value="Antitoxin VbhA-like"/>
    <property type="match status" value="1"/>
</dbReference>
<reference evidence="2 3" key="1">
    <citation type="journal article" date="2017" name="BMC Genomics">
        <title>Comparative genomic and phylogenomic analyses of the Bifidobacteriaceae family.</title>
        <authorList>
            <person name="Lugli G.A."/>
            <person name="Milani C."/>
            <person name="Turroni F."/>
            <person name="Duranti S."/>
            <person name="Mancabelli L."/>
            <person name="Mangifesta M."/>
            <person name="Ferrario C."/>
            <person name="Modesto M."/>
            <person name="Mattarelli P."/>
            <person name="Jiri K."/>
            <person name="van Sinderen D."/>
            <person name="Ventura M."/>
        </authorList>
    </citation>
    <scope>NUCLEOTIDE SEQUENCE [LARGE SCALE GENOMIC DNA]</scope>
    <source>
        <strain evidence="2 3">DSM 100202</strain>
    </source>
</reference>
<keyword evidence="3" id="KW-1185">Reference proteome</keyword>
<feature type="domain" description="Antitoxin VbhA" evidence="1">
    <location>
        <begin position="16"/>
        <end position="63"/>
    </location>
</feature>
<dbReference type="Pfam" id="PF18495">
    <property type="entry name" value="VbhA"/>
    <property type="match status" value="1"/>
</dbReference>
<dbReference type="InterPro" id="IPR041535">
    <property type="entry name" value="VbhA"/>
</dbReference>
<name>A0A261FXB3_9BIFI</name>
<dbReference type="AlphaFoldDB" id="A0A261FXB3"/>
<evidence type="ECO:0000313" key="2">
    <source>
        <dbReference type="EMBL" id="OZG63821.1"/>
    </source>
</evidence>
<protein>
    <recommendedName>
        <fullName evidence="1">Antitoxin VbhA domain-containing protein</fullName>
    </recommendedName>
</protein>
<dbReference type="RefSeq" id="WP_158216455.1">
    <property type="nucleotide sequence ID" value="NZ_MWWY01000028.1"/>
</dbReference>
<dbReference type="Proteomes" id="UP000216074">
    <property type="component" value="Unassembled WGS sequence"/>
</dbReference>
<proteinExistence type="predicted"/>
<dbReference type="InterPro" id="IPR043038">
    <property type="entry name" value="VbhA_sf"/>
</dbReference>
<comment type="caution">
    <text evidence="2">The sequence shown here is derived from an EMBL/GenBank/DDBJ whole genome shotgun (WGS) entry which is preliminary data.</text>
</comment>
<evidence type="ECO:0000313" key="3">
    <source>
        <dbReference type="Proteomes" id="UP000216074"/>
    </source>
</evidence>
<sequence>MTSFSQLSSAQRKTFRERVVAASIHNAEIEGLPSPDSLTNADLEDFINGYINAQELTERGIRRLVVS</sequence>
<organism evidence="2 3">
    <name type="scientific">Bifidobacterium hapali</name>
    <dbReference type="NCBI Taxonomy" id="1630172"/>
    <lineage>
        <taxon>Bacteria</taxon>
        <taxon>Bacillati</taxon>
        <taxon>Actinomycetota</taxon>
        <taxon>Actinomycetes</taxon>
        <taxon>Bifidobacteriales</taxon>
        <taxon>Bifidobacteriaceae</taxon>
        <taxon>Bifidobacterium</taxon>
    </lineage>
</organism>
<accession>A0A261FXB3</accession>
<evidence type="ECO:0000259" key="1">
    <source>
        <dbReference type="Pfam" id="PF18495"/>
    </source>
</evidence>
<dbReference type="EMBL" id="MWWY01000028">
    <property type="protein sequence ID" value="OZG63821.1"/>
    <property type="molecule type" value="Genomic_DNA"/>
</dbReference>
<gene>
    <name evidence="2" type="ORF">BHAP_1540</name>
</gene>